<dbReference type="GeneID" id="89953766"/>
<protein>
    <submittedName>
        <fullName evidence="1">Uncharacterized protein</fullName>
    </submittedName>
</protein>
<comment type="caution">
    <text evidence="1">The sequence shown here is derived from an EMBL/GenBank/DDBJ whole genome shotgun (WGS) entry which is preliminary data.</text>
</comment>
<reference evidence="1 2" key="1">
    <citation type="submission" date="2022-11" db="EMBL/GenBank/DDBJ databases">
        <title>Mucor velutinosus strain NIH1002 WGS.</title>
        <authorList>
            <person name="Subramanian P."/>
            <person name="Mullikin J.C."/>
            <person name="Segre J.A."/>
            <person name="Zelazny A.M."/>
        </authorList>
    </citation>
    <scope>NUCLEOTIDE SEQUENCE [LARGE SCALE GENOMIC DNA]</scope>
    <source>
        <strain evidence="1 2">NIH1002</strain>
    </source>
</reference>
<dbReference type="Proteomes" id="UP001304243">
    <property type="component" value="Unassembled WGS sequence"/>
</dbReference>
<evidence type="ECO:0000313" key="2">
    <source>
        <dbReference type="Proteomes" id="UP001304243"/>
    </source>
</evidence>
<dbReference type="AlphaFoldDB" id="A0AAN7DMS6"/>
<name>A0AAN7DMS6_9FUNG</name>
<keyword evidence="2" id="KW-1185">Reference proteome</keyword>
<dbReference type="EMBL" id="JASEJX010000012">
    <property type="protein sequence ID" value="KAK4519837.1"/>
    <property type="molecule type" value="Genomic_DNA"/>
</dbReference>
<organism evidence="1 2">
    <name type="scientific">Mucor velutinosus</name>
    <dbReference type="NCBI Taxonomy" id="708070"/>
    <lineage>
        <taxon>Eukaryota</taxon>
        <taxon>Fungi</taxon>
        <taxon>Fungi incertae sedis</taxon>
        <taxon>Mucoromycota</taxon>
        <taxon>Mucoromycotina</taxon>
        <taxon>Mucoromycetes</taxon>
        <taxon>Mucorales</taxon>
        <taxon>Mucorineae</taxon>
        <taxon>Mucoraceae</taxon>
        <taxon>Mucor</taxon>
    </lineage>
</organism>
<gene>
    <name evidence="1" type="ORF">ATC70_010080</name>
</gene>
<accession>A0AAN7DMS6</accession>
<dbReference type="RefSeq" id="XP_064686503.1">
    <property type="nucleotide sequence ID" value="XM_064829301.1"/>
</dbReference>
<proteinExistence type="predicted"/>
<evidence type="ECO:0000313" key="1">
    <source>
        <dbReference type="EMBL" id="KAK4519837.1"/>
    </source>
</evidence>
<sequence length="76" mass="8521">MTITQSVTPEQRTELKAIINDALKPYFESATPSFAWDSQGPQETSKMLVNPYGIAAKQQEAIRRAKAVPDLMVVRR</sequence>